<keyword evidence="3" id="KW-1185">Reference proteome</keyword>
<dbReference type="Proteomes" id="UP001157418">
    <property type="component" value="Unassembled WGS sequence"/>
</dbReference>
<feature type="region of interest" description="Disordered" evidence="1">
    <location>
        <begin position="1"/>
        <end position="24"/>
    </location>
</feature>
<sequence>MNEESSNRENPVVTDRRHRSKNGSSRWLLSPTAVARGGSRILVVSPFFLIRQQIMRREEEWQSITGELLLGRCSDLDERMKQQQGQKMNEESSNWEDPVVTDRRHQSKNGSSRWLLSPTAVARGGSRLLVVSPFF</sequence>
<name>A0AAU9P0D8_9ASTR</name>
<proteinExistence type="predicted"/>
<gene>
    <name evidence="2" type="ORF">LVIROSA_LOCUS29443</name>
</gene>
<organism evidence="2 3">
    <name type="scientific">Lactuca virosa</name>
    <dbReference type="NCBI Taxonomy" id="75947"/>
    <lineage>
        <taxon>Eukaryota</taxon>
        <taxon>Viridiplantae</taxon>
        <taxon>Streptophyta</taxon>
        <taxon>Embryophyta</taxon>
        <taxon>Tracheophyta</taxon>
        <taxon>Spermatophyta</taxon>
        <taxon>Magnoliopsida</taxon>
        <taxon>eudicotyledons</taxon>
        <taxon>Gunneridae</taxon>
        <taxon>Pentapetalae</taxon>
        <taxon>asterids</taxon>
        <taxon>campanulids</taxon>
        <taxon>Asterales</taxon>
        <taxon>Asteraceae</taxon>
        <taxon>Cichorioideae</taxon>
        <taxon>Cichorieae</taxon>
        <taxon>Lactucinae</taxon>
        <taxon>Lactuca</taxon>
    </lineage>
</organism>
<accession>A0AAU9P0D8</accession>
<evidence type="ECO:0000313" key="3">
    <source>
        <dbReference type="Proteomes" id="UP001157418"/>
    </source>
</evidence>
<protein>
    <submittedName>
        <fullName evidence="2">Uncharacterized protein</fullName>
    </submittedName>
</protein>
<dbReference type="EMBL" id="CAKMRJ010005488">
    <property type="protein sequence ID" value="CAH1443536.1"/>
    <property type="molecule type" value="Genomic_DNA"/>
</dbReference>
<evidence type="ECO:0000313" key="2">
    <source>
        <dbReference type="EMBL" id="CAH1443536.1"/>
    </source>
</evidence>
<comment type="caution">
    <text evidence="2">The sequence shown here is derived from an EMBL/GenBank/DDBJ whole genome shotgun (WGS) entry which is preliminary data.</text>
</comment>
<dbReference type="AlphaFoldDB" id="A0AAU9P0D8"/>
<feature type="region of interest" description="Disordered" evidence="1">
    <location>
        <begin position="79"/>
        <end position="111"/>
    </location>
</feature>
<evidence type="ECO:0000256" key="1">
    <source>
        <dbReference type="SAM" id="MobiDB-lite"/>
    </source>
</evidence>
<reference evidence="2 3" key="1">
    <citation type="submission" date="2022-01" db="EMBL/GenBank/DDBJ databases">
        <authorList>
            <person name="Xiong W."/>
            <person name="Schranz E."/>
        </authorList>
    </citation>
    <scope>NUCLEOTIDE SEQUENCE [LARGE SCALE GENOMIC DNA]</scope>
</reference>